<dbReference type="AlphaFoldDB" id="A0A834Y3X3"/>
<evidence type="ECO:0000256" key="4">
    <source>
        <dbReference type="ARBA" id="ARBA00005793"/>
    </source>
</evidence>
<comment type="similarity">
    <text evidence="4">Belongs to the OHCU decarboxylase family.</text>
</comment>
<dbReference type="PANTHER" id="PTHR43466:SF1">
    <property type="entry name" value="2-OXO-4-HYDROXY-4-CARBOXY-5-UREIDOIMIDAZOLINE DECARBOXYLASE-RELATED"/>
    <property type="match status" value="1"/>
</dbReference>
<dbReference type="InterPro" id="IPR036778">
    <property type="entry name" value="OHCU_decarboxylase_sf"/>
</dbReference>
<comment type="catalytic activity">
    <reaction evidence="1">
        <text>5-hydroxy-2-oxo-4-ureido-2,5-dihydro-1H-imidazole-5-carboxylate + H(+) = (S)-allantoin + CO2</text>
        <dbReference type="Rhea" id="RHEA:26301"/>
        <dbReference type="ChEBI" id="CHEBI:15378"/>
        <dbReference type="ChEBI" id="CHEBI:15678"/>
        <dbReference type="ChEBI" id="CHEBI:16526"/>
        <dbReference type="ChEBI" id="CHEBI:58639"/>
        <dbReference type="EC" id="4.1.1.97"/>
    </reaction>
</comment>
<dbReference type="Proteomes" id="UP000639338">
    <property type="component" value="Unassembled WGS sequence"/>
</dbReference>
<dbReference type="Gene3D" id="1.10.3330.10">
    <property type="entry name" value="Oxo-4-hydroxy-4-carboxy-5-ureidoimidazoline decarboxylase"/>
    <property type="match status" value="1"/>
</dbReference>
<organism evidence="12 13">
    <name type="scientific">Aphidius gifuensis</name>
    <name type="common">Parasitoid wasp</name>
    <dbReference type="NCBI Taxonomy" id="684658"/>
    <lineage>
        <taxon>Eukaryota</taxon>
        <taxon>Metazoa</taxon>
        <taxon>Ecdysozoa</taxon>
        <taxon>Arthropoda</taxon>
        <taxon>Hexapoda</taxon>
        <taxon>Insecta</taxon>
        <taxon>Pterygota</taxon>
        <taxon>Neoptera</taxon>
        <taxon>Endopterygota</taxon>
        <taxon>Hymenoptera</taxon>
        <taxon>Apocrita</taxon>
        <taxon>Ichneumonoidea</taxon>
        <taxon>Braconidae</taxon>
        <taxon>Aphidiinae</taxon>
        <taxon>Aphidius</taxon>
    </lineage>
</organism>
<evidence type="ECO:0000256" key="8">
    <source>
        <dbReference type="ARBA" id="ARBA00023239"/>
    </source>
</evidence>
<evidence type="ECO:0000256" key="5">
    <source>
        <dbReference type="ARBA" id="ARBA00012257"/>
    </source>
</evidence>
<dbReference type="EMBL" id="JACMRX010000001">
    <property type="protein sequence ID" value="KAF7997302.1"/>
    <property type="molecule type" value="Genomic_DNA"/>
</dbReference>
<evidence type="ECO:0000256" key="2">
    <source>
        <dbReference type="ARBA" id="ARBA00002506"/>
    </source>
</evidence>
<evidence type="ECO:0000259" key="11">
    <source>
        <dbReference type="Pfam" id="PF09349"/>
    </source>
</evidence>
<feature type="domain" description="Oxo-4-hydroxy-4-carboxy-5-ureidoimidazoline decarboxylase" evidence="11">
    <location>
        <begin position="12"/>
        <end position="165"/>
    </location>
</feature>
<evidence type="ECO:0000256" key="6">
    <source>
        <dbReference type="ARBA" id="ARBA00022631"/>
    </source>
</evidence>
<dbReference type="GO" id="GO:0005777">
    <property type="term" value="C:peroxisome"/>
    <property type="evidence" value="ECO:0007669"/>
    <property type="project" value="TreeGrafter"/>
</dbReference>
<sequence>MEKILKIKQVDELTDEKFTLLFLNIIEHCPEATEAVVAKRPFFKVENLINSYWQYLDELDENGRINILKSHPDLGCKKDEIKLTNESQFEQVSAGIEKADKTDKEILQDYNKLYKEKFTFPFVICARQNMVKDILKAIKMRLKNSKIEEIKNGIEEVKKIGKLRIMDIVLSD</sequence>
<dbReference type="PANTHER" id="PTHR43466">
    <property type="entry name" value="2-OXO-4-HYDROXY-4-CARBOXY-5-UREIDOIMIDAZOLINE DECARBOXYLASE-RELATED"/>
    <property type="match status" value="1"/>
</dbReference>
<dbReference type="GO" id="GO:0019628">
    <property type="term" value="P:urate catabolic process"/>
    <property type="evidence" value="ECO:0007669"/>
    <property type="project" value="UniProtKB-UniPathway"/>
</dbReference>
<protein>
    <recommendedName>
        <fullName evidence="5">2-oxo-4-hydroxy-4-carboxy-5-ureidoimidazoline decarboxylase</fullName>
        <ecNumber evidence="5">4.1.1.97</ecNumber>
    </recommendedName>
    <alternativeName>
        <fullName evidence="10">Parahox neighbor</fullName>
    </alternativeName>
    <alternativeName>
        <fullName evidence="9">Ureidoimidazoline (2-oxo-4-hydroxy-4-carboxy-5-) decarboxylase</fullName>
    </alternativeName>
</protein>
<dbReference type="Pfam" id="PF09349">
    <property type="entry name" value="OHCU_decarbox"/>
    <property type="match status" value="1"/>
</dbReference>
<dbReference type="GO" id="GO:0000255">
    <property type="term" value="P:allantoin metabolic process"/>
    <property type="evidence" value="ECO:0007669"/>
    <property type="project" value="InterPro"/>
</dbReference>
<evidence type="ECO:0000313" key="12">
    <source>
        <dbReference type="EMBL" id="KAF7997302.1"/>
    </source>
</evidence>
<dbReference type="InterPro" id="IPR017580">
    <property type="entry name" value="OHCU_decarboxylase-1"/>
</dbReference>
<dbReference type="OrthoDB" id="9970124at2759"/>
<keyword evidence="13" id="KW-1185">Reference proteome</keyword>
<dbReference type="NCBIfam" id="TIGR03164">
    <property type="entry name" value="UHCUDC"/>
    <property type="match status" value="1"/>
</dbReference>
<name>A0A834Y3X3_APHGI</name>
<evidence type="ECO:0000256" key="9">
    <source>
        <dbReference type="ARBA" id="ARBA00030624"/>
    </source>
</evidence>
<dbReference type="EC" id="4.1.1.97" evidence="5"/>
<evidence type="ECO:0000313" key="13">
    <source>
        <dbReference type="Proteomes" id="UP000639338"/>
    </source>
</evidence>
<evidence type="ECO:0000256" key="7">
    <source>
        <dbReference type="ARBA" id="ARBA00022793"/>
    </source>
</evidence>
<keyword evidence="7" id="KW-0210">Decarboxylase</keyword>
<dbReference type="GO" id="GO:0006144">
    <property type="term" value="P:purine nucleobase metabolic process"/>
    <property type="evidence" value="ECO:0007669"/>
    <property type="project" value="UniProtKB-KW"/>
</dbReference>
<keyword evidence="8" id="KW-0456">Lyase</keyword>
<evidence type="ECO:0000256" key="3">
    <source>
        <dbReference type="ARBA" id="ARBA00004754"/>
    </source>
</evidence>
<comment type="pathway">
    <text evidence="3">Purine metabolism; urate degradation; (S)-allantoin from urate: step 3/3.</text>
</comment>
<accession>A0A834Y3X3</accession>
<evidence type="ECO:0000256" key="10">
    <source>
        <dbReference type="ARBA" id="ARBA00032116"/>
    </source>
</evidence>
<dbReference type="GO" id="GO:0051997">
    <property type="term" value="F:2-oxo-4-hydroxy-4-carboxy-5-ureidoimidazoline decarboxylase activity"/>
    <property type="evidence" value="ECO:0007669"/>
    <property type="project" value="UniProtKB-EC"/>
</dbReference>
<evidence type="ECO:0000256" key="1">
    <source>
        <dbReference type="ARBA" id="ARBA00001163"/>
    </source>
</evidence>
<reference evidence="12 13" key="1">
    <citation type="submission" date="2020-08" db="EMBL/GenBank/DDBJ databases">
        <title>Aphidius gifuensis genome sequencing and assembly.</title>
        <authorList>
            <person name="Du Z."/>
        </authorList>
    </citation>
    <scope>NUCLEOTIDE SEQUENCE [LARGE SCALE GENOMIC DNA]</scope>
    <source>
        <strain evidence="12">YNYX2018</strain>
        <tissue evidence="12">Adults</tissue>
    </source>
</reference>
<gene>
    <name evidence="12" type="ORF">HCN44_005579</name>
</gene>
<dbReference type="SUPFAM" id="SSF158694">
    <property type="entry name" value="UraD-Like"/>
    <property type="match status" value="1"/>
</dbReference>
<comment type="caution">
    <text evidence="12">The sequence shown here is derived from an EMBL/GenBank/DDBJ whole genome shotgun (WGS) entry which is preliminary data.</text>
</comment>
<keyword evidence="6" id="KW-0659">Purine metabolism</keyword>
<proteinExistence type="inferred from homology"/>
<comment type="function">
    <text evidence="2">Catalyzes the stereoselective decarboxylation of 2-oxo-4-hydroxy-4-carboxy-5-ureidoimidazoline (OHCU) to (S)-allantoin.</text>
</comment>
<dbReference type="UniPathway" id="UPA00394">
    <property type="reaction ID" value="UER00652"/>
</dbReference>
<dbReference type="InterPro" id="IPR018020">
    <property type="entry name" value="OHCU_decarboxylase"/>
</dbReference>